<gene>
    <name evidence="2" type="ORF">A2Z67_05840</name>
</gene>
<keyword evidence="1" id="KW-0812">Transmembrane</keyword>
<accession>A0A1F7X452</accession>
<feature type="transmembrane region" description="Helical" evidence="1">
    <location>
        <begin position="12"/>
        <end position="32"/>
    </location>
</feature>
<evidence type="ECO:0000313" key="2">
    <source>
        <dbReference type="EMBL" id="OGM09065.1"/>
    </source>
</evidence>
<dbReference type="EMBL" id="MGFQ01000028">
    <property type="protein sequence ID" value="OGM09065.1"/>
    <property type="molecule type" value="Genomic_DNA"/>
</dbReference>
<protein>
    <submittedName>
        <fullName evidence="2">Uncharacterized protein</fullName>
    </submittedName>
</protein>
<reference evidence="2 3" key="1">
    <citation type="journal article" date="2016" name="Nat. Commun.">
        <title>Thousands of microbial genomes shed light on interconnected biogeochemical processes in an aquifer system.</title>
        <authorList>
            <person name="Anantharaman K."/>
            <person name="Brown C.T."/>
            <person name="Hug L.A."/>
            <person name="Sharon I."/>
            <person name="Castelle C.J."/>
            <person name="Probst A.J."/>
            <person name="Thomas B.C."/>
            <person name="Singh A."/>
            <person name="Wilkins M.J."/>
            <person name="Karaoz U."/>
            <person name="Brodie E.L."/>
            <person name="Williams K.H."/>
            <person name="Hubbard S.S."/>
            <person name="Banfield J.F."/>
        </authorList>
    </citation>
    <scope>NUCLEOTIDE SEQUENCE [LARGE SCALE GENOMIC DNA]</scope>
</reference>
<evidence type="ECO:0000256" key="1">
    <source>
        <dbReference type="SAM" id="Phobius"/>
    </source>
</evidence>
<evidence type="ECO:0000313" key="3">
    <source>
        <dbReference type="Proteomes" id="UP000176939"/>
    </source>
</evidence>
<sequence>MKKIRINLNFLLTLVLFLFIIFISFLTIDVIIQKRSNTLFSFKNLLTSSESETDIGKKVLPTLQASSGIEDKVIVTGVIRTTGLSSEEKKKLDLELSNFQITDFGKATFDQKTHGYFLESDDLFSKNYLGKCVKIEGRLVPGWEELTQNSEKNSQFTYGNLAIIPENIIPVEMIKCDPYEERIQGEKNLDLATFSGTLKHRVRPAPDIGYDYLLFLNEEYLDTSSSTGSPELLEQIDITPFSNNIWIEIQEKIDQKVTLEGYYLWGYAESKYMEVHSVK</sequence>
<organism evidence="2 3">
    <name type="scientific">Candidatus Woesebacteria bacterium RBG_13_36_22</name>
    <dbReference type="NCBI Taxonomy" id="1802478"/>
    <lineage>
        <taxon>Bacteria</taxon>
        <taxon>Candidatus Woeseibacteriota</taxon>
    </lineage>
</organism>
<keyword evidence="1" id="KW-1133">Transmembrane helix</keyword>
<dbReference type="Proteomes" id="UP000176939">
    <property type="component" value="Unassembled WGS sequence"/>
</dbReference>
<name>A0A1F7X452_9BACT</name>
<proteinExistence type="predicted"/>
<dbReference type="AlphaFoldDB" id="A0A1F7X452"/>
<keyword evidence="1" id="KW-0472">Membrane</keyword>
<comment type="caution">
    <text evidence="2">The sequence shown here is derived from an EMBL/GenBank/DDBJ whole genome shotgun (WGS) entry which is preliminary data.</text>
</comment>